<organism evidence="3 4">
    <name type="scientific">Pedosphaera parvula (strain Ellin514)</name>
    <dbReference type="NCBI Taxonomy" id="320771"/>
    <lineage>
        <taxon>Bacteria</taxon>
        <taxon>Pseudomonadati</taxon>
        <taxon>Verrucomicrobiota</taxon>
        <taxon>Pedosphaerae</taxon>
        <taxon>Pedosphaerales</taxon>
        <taxon>Pedosphaeraceae</taxon>
        <taxon>Pedosphaera</taxon>
    </lineage>
</organism>
<evidence type="ECO:0000256" key="1">
    <source>
        <dbReference type="ARBA" id="ARBA00045876"/>
    </source>
</evidence>
<dbReference type="PANTHER" id="PTHR12697:SF5">
    <property type="entry name" value="DEOXYHYPUSINE HYDROXYLASE"/>
    <property type="match status" value="1"/>
</dbReference>
<evidence type="ECO:0000313" key="3">
    <source>
        <dbReference type="EMBL" id="EEF61661.1"/>
    </source>
</evidence>
<dbReference type="EMBL" id="ABOX02000008">
    <property type="protein sequence ID" value="EEF61661.1"/>
    <property type="molecule type" value="Genomic_DNA"/>
</dbReference>
<dbReference type="Proteomes" id="UP000003688">
    <property type="component" value="Unassembled WGS sequence"/>
</dbReference>
<dbReference type="PROSITE" id="PS50077">
    <property type="entry name" value="HEAT_REPEAT"/>
    <property type="match status" value="1"/>
</dbReference>
<proteinExistence type="predicted"/>
<dbReference type="RefSeq" id="WP_007414195.1">
    <property type="nucleotide sequence ID" value="NZ_ABOX02000008.1"/>
</dbReference>
<dbReference type="STRING" id="320771.Cflav_PD4701"/>
<keyword evidence="3" id="KW-0456">Lyase</keyword>
<dbReference type="GO" id="GO:0016829">
    <property type="term" value="F:lyase activity"/>
    <property type="evidence" value="ECO:0007669"/>
    <property type="project" value="UniProtKB-KW"/>
</dbReference>
<keyword evidence="4" id="KW-1185">Reference proteome</keyword>
<dbReference type="Pfam" id="PF13646">
    <property type="entry name" value="HEAT_2"/>
    <property type="match status" value="1"/>
</dbReference>
<gene>
    <name evidence="3" type="ORF">Cflav_PD4701</name>
</gene>
<dbReference type="SMART" id="SM00567">
    <property type="entry name" value="EZ_HEAT"/>
    <property type="match status" value="3"/>
</dbReference>
<dbReference type="InterPro" id="IPR021133">
    <property type="entry name" value="HEAT_type_2"/>
</dbReference>
<dbReference type="InterPro" id="IPR016024">
    <property type="entry name" value="ARM-type_fold"/>
</dbReference>
<evidence type="ECO:0000313" key="4">
    <source>
        <dbReference type="Proteomes" id="UP000003688"/>
    </source>
</evidence>
<dbReference type="Gene3D" id="1.25.10.10">
    <property type="entry name" value="Leucine-rich Repeat Variant"/>
    <property type="match status" value="1"/>
</dbReference>
<name>B9XEE7_PEDPL</name>
<evidence type="ECO:0000256" key="2">
    <source>
        <dbReference type="SAM" id="MobiDB-lite"/>
    </source>
</evidence>
<accession>B9XEE7</accession>
<dbReference type="InterPro" id="IPR011989">
    <property type="entry name" value="ARM-like"/>
</dbReference>
<dbReference type="AlphaFoldDB" id="B9XEE7"/>
<dbReference type="PANTHER" id="PTHR12697">
    <property type="entry name" value="PBS LYASE HEAT-LIKE PROTEIN"/>
    <property type="match status" value="1"/>
</dbReference>
<comment type="caution">
    <text evidence="3">The sequence shown here is derived from an EMBL/GenBank/DDBJ whole genome shotgun (WGS) entry which is preliminary data.</text>
</comment>
<reference evidence="3 4" key="1">
    <citation type="journal article" date="2011" name="J. Bacteriol.">
        <title>Genome sequence of 'Pedosphaera parvula' Ellin514, an aerobic Verrucomicrobial isolate from pasture soil.</title>
        <authorList>
            <person name="Kant R."/>
            <person name="van Passel M.W."/>
            <person name="Sangwan P."/>
            <person name="Palva A."/>
            <person name="Lucas S."/>
            <person name="Copeland A."/>
            <person name="Lapidus A."/>
            <person name="Glavina Del Rio T."/>
            <person name="Dalin E."/>
            <person name="Tice H."/>
            <person name="Bruce D."/>
            <person name="Goodwin L."/>
            <person name="Pitluck S."/>
            <person name="Chertkov O."/>
            <person name="Larimer F.W."/>
            <person name="Land M.L."/>
            <person name="Hauser L."/>
            <person name="Brettin T.S."/>
            <person name="Detter J.C."/>
            <person name="Han S."/>
            <person name="de Vos W.M."/>
            <person name="Janssen P.H."/>
            <person name="Smidt H."/>
        </authorList>
    </citation>
    <scope>NUCLEOTIDE SEQUENCE [LARGE SCALE GENOMIC DNA]</scope>
    <source>
        <strain evidence="3 4">Ellin514</strain>
    </source>
</reference>
<dbReference type="InterPro" id="IPR004155">
    <property type="entry name" value="PBS_lyase_HEAT"/>
</dbReference>
<dbReference type="OrthoDB" id="291116at2"/>
<sequence length="279" mass="30695" precursor="true">MGNKGRILVVGFVLILLALFAWQVMRPREPIYEGKSLSVWLEAYYPTTNQVSDSFEQFKANGAIKHAGTNAIPILLKMMRFKNRPLQDNIAFRLKALGLSRVGYVHSSVKYVAAAMAFKCLGPQAKEAVPELIKIYDENLSGLSQSLVAQILGDIGPASQETIPTLIRMLKNPSASVRNSAIVALARIHQEPETVVPVLIKAVDDPDRMVRHAAVGALESFGGRRAKAAIPKLLELRKSDDSTLSDRAERLLRKMDPAAVREAETKMDKSNLKAADVDH</sequence>
<feature type="region of interest" description="Disordered" evidence="2">
    <location>
        <begin position="256"/>
        <end position="279"/>
    </location>
</feature>
<comment type="function">
    <text evidence="1">Catalyzes the hydroxylation of the N(6)-(4-aminobutyl)-L-lysine intermediate produced by deoxyhypusine synthase/DHPS on a critical lysine of the eukaryotic translation initiation factor 5A/eIF-5A. This is the second step of the post-translational modification of that lysine into an unusual amino acid residue named hypusine. Hypusination is unique to mature eIF-5A factor and is essential for its function.</text>
</comment>
<dbReference type="SUPFAM" id="SSF48371">
    <property type="entry name" value="ARM repeat"/>
    <property type="match status" value="1"/>
</dbReference>
<protein>
    <submittedName>
        <fullName evidence="3">PBS lyase HEAT domain protein repeat-containing protein</fullName>
    </submittedName>
</protein>
<dbReference type="GO" id="GO:0016491">
    <property type="term" value="F:oxidoreductase activity"/>
    <property type="evidence" value="ECO:0007669"/>
    <property type="project" value="TreeGrafter"/>
</dbReference>